<dbReference type="EMBL" id="QLMA01000001">
    <property type="protein sequence ID" value="RAJ88081.1"/>
    <property type="molecule type" value="Genomic_DNA"/>
</dbReference>
<sequence length="460" mass="48764">MGTKKYIPDNSWLTCDKGSAPTRLKVTHHNNTKIYGENLASEMDMIPGENIMPMGRCSASGGSCQPQPIYWDKCNQGVKVNGYKLVFEDACLLCKQGGKVKVDFNAPSGGGGALGPIADGVTGLGAGSWTFGSYDGTLDYVQRGTIYDVENGKLSLVRPNSDKDYRRGGNYGEMKDNVYHRQEGWRDVRSEHPVINIDKNTAPGIDGAYEKNGTYKLTDAKYNGATLENTKTYGRETSRRWTKAHIDNGGINPADRAAMAQANDMGTLNREMIKVAPDGRMHSETMDDRGYKQTRGQKETLEIKPSRAGTLINGVRSSVRNSRPIKALANSNFSQAVRNSKLATGANEGLFKVSQAVSRSKVLSAAGKVAGRGLIVVGVVLEGINVYNTYQEEGHFGKETQKAVGGAAGALAGGWAGAELGAIIGTAICPGVGTVVGGLVGGAIGGLLGSGLGKTIAGWF</sequence>
<dbReference type="PANTHER" id="PTHR21525:SF9">
    <property type="entry name" value="CHANNEL_COLICIN DOMAIN-CONTAINING PROTEIN"/>
    <property type="match status" value="1"/>
</dbReference>
<dbReference type="AlphaFoldDB" id="A0A327WEU5"/>
<dbReference type="Proteomes" id="UP000249819">
    <property type="component" value="Unassembled WGS sequence"/>
</dbReference>
<accession>A0A327WEU5</accession>
<name>A0A327WEU5_9BACT</name>
<dbReference type="OrthoDB" id="619618at2"/>
<dbReference type="Pfam" id="PF14107">
    <property type="entry name" value="DUF4280"/>
    <property type="match status" value="1"/>
</dbReference>
<keyword evidence="2" id="KW-1185">Reference proteome</keyword>
<gene>
    <name evidence="1" type="ORF">CLV59_101846</name>
</gene>
<protein>
    <submittedName>
        <fullName evidence="1">Uncharacterized protein DUF4280</fullName>
    </submittedName>
</protein>
<organism evidence="1 2">
    <name type="scientific">Chitinophaga dinghuensis</name>
    <dbReference type="NCBI Taxonomy" id="1539050"/>
    <lineage>
        <taxon>Bacteria</taxon>
        <taxon>Pseudomonadati</taxon>
        <taxon>Bacteroidota</taxon>
        <taxon>Chitinophagia</taxon>
        <taxon>Chitinophagales</taxon>
        <taxon>Chitinophagaceae</taxon>
        <taxon>Chitinophaga</taxon>
    </lineage>
</organism>
<dbReference type="InterPro" id="IPR025460">
    <property type="entry name" value="DUF4280"/>
</dbReference>
<comment type="caution">
    <text evidence="1">The sequence shown here is derived from an EMBL/GenBank/DDBJ whole genome shotgun (WGS) entry which is preliminary data.</text>
</comment>
<evidence type="ECO:0000313" key="2">
    <source>
        <dbReference type="Proteomes" id="UP000249819"/>
    </source>
</evidence>
<proteinExistence type="predicted"/>
<evidence type="ECO:0000313" key="1">
    <source>
        <dbReference type="EMBL" id="RAJ88081.1"/>
    </source>
</evidence>
<dbReference type="CDD" id="cd20738">
    <property type="entry name" value="PoNe_DUF4280"/>
    <property type="match status" value="1"/>
</dbReference>
<reference evidence="1 2" key="1">
    <citation type="submission" date="2018-06" db="EMBL/GenBank/DDBJ databases">
        <title>Genomic Encyclopedia of Archaeal and Bacterial Type Strains, Phase II (KMG-II): from individual species to whole genera.</title>
        <authorList>
            <person name="Goeker M."/>
        </authorList>
    </citation>
    <scope>NUCLEOTIDE SEQUENCE [LARGE SCALE GENOMIC DNA]</scope>
    <source>
        <strain evidence="1 2">DSM 29821</strain>
    </source>
</reference>
<dbReference type="RefSeq" id="WP_111590733.1">
    <property type="nucleotide sequence ID" value="NZ_QLMA01000001.1"/>
</dbReference>
<dbReference type="PANTHER" id="PTHR21525">
    <property type="entry name" value="MOTILE SPERM PROTEIN"/>
    <property type="match status" value="1"/>
</dbReference>